<organism evidence="1 2">
    <name type="scientific">Talaromyces stipitatus (strain ATCC 10500 / CBS 375.48 / QM 6759 / NRRL 1006)</name>
    <name type="common">Penicillium stipitatum</name>
    <dbReference type="NCBI Taxonomy" id="441959"/>
    <lineage>
        <taxon>Eukaryota</taxon>
        <taxon>Fungi</taxon>
        <taxon>Dikarya</taxon>
        <taxon>Ascomycota</taxon>
        <taxon>Pezizomycotina</taxon>
        <taxon>Eurotiomycetes</taxon>
        <taxon>Eurotiomycetidae</taxon>
        <taxon>Eurotiales</taxon>
        <taxon>Trichocomaceae</taxon>
        <taxon>Talaromyces</taxon>
        <taxon>Talaromyces sect. Talaromyces</taxon>
    </lineage>
</organism>
<dbReference type="InParanoid" id="B8M195"/>
<evidence type="ECO:0000313" key="1">
    <source>
        <dbReference type="EMBL" id="EED21037.1"/>
    </source>
</evidence>
<dbReference type="OrthoDB" id="4361610at2759"/>
<proteinExistence type="predicted"/>
<dbReference type="eggNOG" id="ENOG502SPCI">
    <property type="taxonomic scope" value="Eukaryota"/>
</dbReference>
<keyword evidence="2" id="KW-1185">Reference proteome</keyword>
<dbReference type="RefSeq" id="XP_002478000.1">
    <property type="nucleotide sequence ID" value="XM_002477955.1"/>
</dbReference>
<protein>
    <submittedName>
        <fullName evidence="1">Uncharacterized protein</fullName>
    </submittedName>
</protein>
<accession>B8M195</accession>
<dbReference type="Proteomes" id="UP000001745">
    <property type="component" value="Unassembled WGS sequence"/>
</dbReference>
<dbReference type="EMBL" id="EQ962653">
    <property type="protein sequence ID" value="EED21037.1"/>
    <property type="molecule type" value="Genomic_DNA"/>
</dbReference>
<dbReference type="PhylomeDB" id="B8M195"/>
<evidence type="ECO:0000313" key="2">
    <source>
        <dbReference type="Proteomes" id="UP000001745"/>
    </source>
</evidence>
<dbReference type="OMA" id="MHQIDES"/>
<dbReference type="GeneID" id="8105148"/>
<name>B8M195_TALSN</name>
<dbReference type="HOGENOM" id="CLU_1001757_0_0_1"/>
<dbReference type="AlphaFoldDB" id="B8M195"/>
<gene>
    <name evidence="1" type="ORF">TSTA_082700</name>
</gene>
<reference evidence="2" key="1">
    <citation type="journal article" date="2015" name="Genome Announc.">
        <title>Genome sequence of the AIDS-associated pathogen Penicillium marneffei (ATCC18224) and its near taxonomic relative Talaromyces stipitatus (ATCC10500).</title>
        <authorList>
            <person name="Nierman W.C."/>
            <person name="Fedorova-Abrams N.D."/>
            <person name="Andrianopoulos A."/>
        </authorList>
    </citation>
    <scope>NUCLEOTIDE SEQUENCE [LARGE SCALE GENOMIC DNA]</scope>
    <source>
        <strain evidence="2">ATCC 10500 / CBS 375.48 / QM 6759 / NRRL 1006</strain>
    </source>
</reference>
<sequence length="278" mass="31899">MYHIHFGPHQRKVERYLDEATTGTVLTFKGISIGYHTDSRSLDSVLNDLGQVLRLKASEVGQLSSIFQSHCFTDGEQRYWTEESLKHHIKINHPGIATTEHTNSLLWRCFHFYAYHPFPRHDMHQIDESVFQRAVILLAVQGTDFLGTQDGGDYFWRNDTDFFYDADFRRILRSINPAFPEHKSQPTSQISVVNNVMGVLATTQPYAVTLAPSPDLLESAARRLLDSVPGGNRLRYRLYADDFSGLVTLLLQLRICSQKWGMTLHYGEFFQSSKLLDL</sequence>
<dbReference type="VEuPathDB" id="FungiDB:TSTA_082700"/>